<feature type="region of interest" description="Disordered" evidence="9">
    <location>
        <begin position="122"/>
        <end position="148"/>
    </location>
</feature>
<dbReference type="Gene3D" id="3.40.50.300">
    <property type="entry name" value="P-loop containing nucleotide triphosphate hydrolases"/>
    <property type="match status" value="1"/>
</dbReference>
<dbReference type="STRING" id="1081102.A0A167S2M5"/>
<keyword evidence="5" id="KW-0808">Transferase</keyword>
<dbReference type="OrthoDB" id="4054781at2759"/>
<reference evidence="11 12" key="1">
    <citation type="journal article" date="2016" name="Genome Biol. Evol.">
        <title>Divergent and convergent evolution of fungal pathogenicity.</title>
        <authorList>
            <person name="Shang Y."/>
            <person name="Xiao G."/>
            <person name="Zheng P."/>
            <person name="Cen K."/>
            <person name="Zhan S."/>
            <person name="Wang C."/>
        </authorList>
    </citation>
    <scope>NUCLEOTIDE SEQUENCE [LARGE SCALE GENOMIC DNA]</scope>
    <source>
        <strain evidence="11 12">RCEF 264</strain>
    </source>
</reference>
<evidence type="ECO:0000256" key="9">
    <source>
        <dbReference type="SAM" id="MobiDB-lite"/>
    </source>
</evidence>
<dbReference type="Pfam" id="PF16575">
    <property type="entry name" value="CLP1_P"/>
    <property type="match status" value="2"/>
</dbReference>
<dbReference type="EMBL" id="AZHD01000011">
    <property type="protein sequence ID" value="OAA59169.1"/>
    <property type="molecule type" value="Genomic_DNA"/>
</dbReference>
<dbReference type="GO" id="GO:0005634">
    <property type="term" value="C:nucleus"/>
    <property type="evidence" value="ECO:0007669"/>
    <property type="project" value="TreeGrafter"/>
</dbReference>
<name>A0A167S2M5_9HYPO</name>
<comment type="function">
    <text evidence="1">Polynucleotide 5'-kinase involved in rRNA processing.</text>
</comment>
<evidence type="ECO:0000313" key="12">
    <source>
        <dbReference type="Proteomes" id="UP000076874"/>
    </source>
</evidence>
<feature type="domain" description="Clp1 P-loop" evidence="10">
    <location>
        <begin position="350"/>
        <end position="381"/>
    </location>
</feature>
<evidence type="ECO:0000256" key="7">
    <source>
        <dbReference type="ARBA" id="ARBA00022777"/>
    </source>
</evidence>
<feature type="compositionally biased region" description="Polar residues" evidence="9">
    <location>
        <begin position="326"/>
        <end position="346"/>
    </location>
</feature>
<dbReference type="Proteomes" id="UP000076874">
    <property type="component" value="Unassembled WGS sequence"/>
</dbReference>
<dbReference type="PANTHER" id="PTHR12755">
    <property type="entry name" value="CLEAVAGE/POLYADENYLATION FACTOR IA SUBUNIT CLP1P"/>
    <property type="match status" value="1"/>
</dbReference>
<feature type="region of interest" description="Disordered" evidence="9">
    <location>
        <begin position="39"/>
        <end position="91"/>
    </location>
</feature>
<proteinExistence type="inferred from homology"/>
<evidence type="ECO:0000256" key="6">
    <source>
        <dbReference type="ARBA" id="ARBA00022741"/>
    </source>
</evidence>
<feature type="domain" description="Clp1 P-loop" evidence="10">
    <location>
        <begin position="417"/>
        <end position="526"/>
    </location>
</feature>
<dbReference type="GO" id="GO:0000448">
    <property type="term" value="P:cleavage in ITS2 between 5.8S rRNA and LSU-rRNA of tricistronic rRNA transcript (SSU-rRNA, 5.8S rRNA, LSU-rRNA)"/>
    <property type="evidence" value="ECO:0007669"/>
    <property type="project" value="TreeGrafter"/>
</dbReference>
<accession>A0A167S2M5</accession>
<organism evidence="11 12">
    <name type="scientific">Niveomyces insectorum RCEF 264</name>
    <dbReference type="NCBI Taxonomy" id="1081102"/>
    <lineage>
        <taxon>Eukaryota</taxon>
        <taxon>Fungi</taxon>
        <taxon>Dikarya</taxon>
        <taxon>Ascomycota</taxon>
        <taxon>Pezizomycotina</taxon>
        <taxon>Sordariomycetes</taxon>
        <taxon>Hypocreomycetidae</taxon>
        <taxon>Hypocreales</taxon>
        <taxon>Cordycipitaceae</taxon>
        <taxon>Niveomyces</taxon>
    </lineage>
</organism>
<evidence type="ECO:0000256" key="8">
    <source>
        <dbReference type="ARBA" id="ARBA00022840"/>
    </source>
</evidence>
<dbReference type="AlphaFoldDB" id="A0A167S2M5"/>
<keyword evidence="8" id="KW-0067">ATP-binding</keyword>
<evidence type="ECO:0000259" key="10">
    <source>
        <dbReference type="Pfam" id="PF16575"/>
    </source>
</evidence>
<dbReference type="InterPro" id="IPR027417">
    <property type="entry name" value="P-loop_NTPase"/>
</dbReference>
<keyword evidence="7" id="KW-0418">Kinase</keyword>
<keyword evidence="12" id="KW-1185">Reference proteome</keyword>
<comment type="similarity">
    <text evidence="2">Belongs to the Clp1 family. NOL9/GRC3 subfamily.</text>
</comment>
<feature type="compositionally biased region" description="Acidic residues" evidence="9">
    <location>
        <begin position="743"/>
        <end position="753"/>
    </location>
</feature>
<protein>
    <recommendedName>
        <fullName evidence="4">Polynucleotide 5'-hydroxyl-kinase GRC3</fullName>
    </recommendedName>
    <alternativeName>
        <fullName evidence="3">Polynucleotide 5'-hydroxyl-kinase grc3</fullName>
    </alternativeName>
</protein>
<feature type="compositionally biased region" description="Basic and acidic residues" evidence="9">
    <location>
        <begin position="730"/>
        <end position="742"/>
    </location>
</feature>
<comment type="caution">
    <text evidence="11">The sequence shown here is derived from an EMBL/GenBank/DDBJ whole genome shotgun (WGS) entry which is preliminary data.</text>
</comment>
<evidence type="ECO:0000256" key="2">
    <source>
        <dbReference type="ARBA" id="ARBA00011003"/>
    </source>
</evidence>
<keyword evidence="6" id="KW-0547">Nucleotide-binding</keyword>
<feature type="region of interest" description="Disordered" evidence="9">
    <location>
        <begin position="326"/>
        <end position="351"/>
    </location>
</feature>
<evidence type="ECO:0000256" key="1">
    <source>
        <dbReference type="ARBA" id="ARBA00003798"/>
    </source>
</evidence>
<dbReference type="GO" id="GO:0005524">
    <property type="term" value="F:ATP binding"/>
    <property type="evidence" value="ECO:0007669"/>
    <property type="project" value="UniProtKB-KW"/>
</dbReference>
<gene>
    <name evidence="11" type="ORF">SPI_06371</name>
</gene>
<feature type="region of interest" description="Disordered" evidence="9">
    <location>
        <begin position="716"/>
        <end position="772"/>
    </location>
</feature>
<dbReference type="InterPro" id="IPR032319">
    <property type="entry name" value="CLP1_P"/>
</dbReference>
<dbReference type="PANTHER" id="PTHR12755:SF3">
    <property type="entry name" value="POLYNUCLEOTIDE 5'-HYDROXYL-KINASE NOL9"/>
    <property type="match status" value="1"/>
</dbReference>
<evidence type="ECO:0000256" key="3">
    <source>
        <dbReference type="ARBA" id="ARBA00018706"/>
    </source>
</evidence>
<dbReference type="InterPro" id="IPR045116">
    <property type="entry name" value="Clp1/Grc3"/>
</dbReference>
<feature type="region of interest" description="Disordered" evidence="9">
    <location>
        <begin position="1"/>
        <end position="25"/>
    </location>
</feature>
<feature type="compositionally biased region" description="Low complexity" evidence="9">
    <location>
        <begin position="42"/>
        <end position="52"/>
    </location>
</feature>
<evidence type="ECO:0000256" key="5">
    <source>
        <dbReference type="ARBA" id="ARBA00022679"/>
    </source>
</evidence>
<dbReference type="GO" id="GO:0051731">
    <property type="term" value="F:polynucleotide 5'-hydroxyl-kinase activity"/>
    <property type="evidence" value="ECO:0007669"/>
    <property type="project" value="InterPro"/>
</dbReference>
<evidence type="ECO:0000313" key="11">
    <source>
        <dbReference type="EMBL" id="OAA59169.1"/>
    </source>
</evidence>
<sequence>MAAGKKRKLDPEPSKAQEATKPPALSAFALRKRLLQQKEEAVASAGEVADAATTTPDEQHDSLGEEQADETTSRPASTLARKQAKIGREGKEELVALPSTETSAAAHRNLADAQALSLRSANASSSASAVRREAPVLRSSFRPTKQNCQTKADGSMLLTLTEGDRLVIFGSYGLTVQDGALTLAGASLRASTKTHWVHAPQCHALPVLRCAADDATVLLEPHPAAPALRKLETLSPVFARLWNGPTATATSKKDEAEETFQILYTSEDGPARCQDLVSPPEWNKLLAELSMGARPGPRSGQPVFFVCGPKSSGKSTFSRILTNRLLTDNDGSGTKTGHKQSTTSRRTPPGVAVLDLDPGQPEYGPPGTVSLLHIHEPNLSPPFCHPYVPGEFDKSNGGGSGGGGNRVVRSHALMAVSSAADPEHYLDCVMDLFAVYQRDLRRRCGLVVNTPGWVQGTGLDILRELVAGMRPARVIYMSQDGPEDTVHGLRSAYEHVPLVELPSQPGEYAPRTAAHLRTMQTASYFHVQTDGCTPAPPDKAPPSKSINATHPLSWDATPLTAMRPWVVPYTGPDSGILGVMCYDHQPSADLLADAINGTVISIVAIEHAAAFRTNMDVAKEGGIRSHLPPIVRSPEGIPVLQNPFGDSLDPRFSRALGAALVRGIDAARGELQLLTPLPAAAAIDDVLRHDGLGVALVSGKLDLPTWAYTEELYAQRSGADDDNDSSNINNKRDYKNVDKEVDTTNEDTDDSEAEGTGAERAYAGNGEAAPSEILPWVEMLQGGEKRTVGSRVWRVRRDLGRNTGGGGGGE</sequence>
<evidence type="ECO:0000256" key="4">
    <source>
        <dbReference type="ARBA" id="ARBA00019824"/>
    </source>
</evidence>